<name>A0A443HM84_BYSSP</name>
<feature type="domain" description="NmrA-like" evidence="4">
    <location>
        <begin position="2"/>
        <end position="219"/>
    </location>
</feature>
<dbReference type="RefSeq" id="XP_028482570.1">
    <property type="nucleotide sequence ID" value="XM_028631286.1"/>
</dbReference>
<accession>A0A443HM84</accession>
<gene>
    <name evidence="5" type="ORF">C8Q69DRAFT_476816</name>
</gene>
<dbReference type="AlphaFoldDB" id="A0A443HM84"/>
<keyword evidence="1" id="KW-0521">NADP</keyword>
<dbReference type="PANTHER" id="PTHR47706:SF9">
    <property type="entry name" value="NMRA-LIKE DOMAIN-CONTAINING PROTEIN-RELATED"/>
    <property type="match status" value="1"/>
</dbReference>
<evidence type="ECO:0000259" key="4">
    <source>
        <dbReference type="Pfam" id="PF05368"/>
    </source>
</evidence>
<feature type="chain" id="PRO_5019117813" evidence="3">
    <location>
        <begin position="20"/>
        <end position="299"/>
    </location>
</feature>
<dbReference type="GO" id="GO:0016491">
    <property type="term" value="F:oxidoreductase activity"/>
    <property type="evidence" value="ECO:0007669"/>
    <property type="project" value="UniProtKB-KW"/>
</dbReference>
<proteinExistence type="predicted"/>
<evidence type="ECO:0000313" key="6">
    <source>
        <dbReference type="Proteomes" id="UP000283841"/>
    </source>
</evidence>
<reference evidence="5 6" key="1">
    <citation type="journal article" date="2018" name="Front. Microbiol.">
        <title>Genomic and genetic insights into a cosmopolitan fungus, Paecilomyces variotii (Eurotiales).</title>
        <authorList>
            <person name="Urquhart A.S."/>
            <person name="Mondo S.J."/>
            <person name="Makela M.R."/>
            <person name="Hane J.K."/>
            <person name="Wiebenga A."/>
            <person name="He G."/>
            <person name="Mihaltcheva S."/>
            <person name="Pangilinan J."/>
            <person name="Lipzen A."/>
            <person name="Barry K."/>
            <person name="de Vries R.P."/>
            <person name="Grigoriev I.V."/>
            <person name="Idnurm A."/>
        </authorList>
    </citation>
    <scope>NUCLEOTIDE SEQUENCE [LARGE SCALE GENOMIC DNA]</scope>
    <source>
        <strain evidence="5 6">CBS 101075</strain>
    </source>
</reference>
<dbReference type="Proteomes" id="UP000283841">
    <property type="component" value="Unassembled WGS sequence"/>
</dbReference>
<dbReference type="GeneID" id="39600563"/>
<evidence type="ECO:0000313" key="5">
    <source>
        <dbReference type="EMBL" id="RWQ92925.1"/>
    </source>
</evidence>
<dbReference type="InterPro" id="IPR036291">
    <property type="entry name" value="NAD(P)-bd_dom_sf"/>
</dbReference>
<dbReference type="Gene3D" id="3.40.50.720">
    <property type="entry name" value="NAD(P)-binding Rossmann-like Domain"/>
    <property type="match status" value="1"/>
</dbReference>
<evidence type="ECO:0000256" key="2">
    <source>
        <dbReference type="ARBA" id="ARBA00023002"/>
    </source>
</evidence>
<organism evidence="5 6">
    <name type="scientific">Byssochlamys spectabilis</name>
    <name type="common">Paecilomyces variotii</name>
    <dbReference type="NCBI Taxonomy" id="264951"/>
    <lineage>
        <taxon>Eukaryota</taxon>
        <taxon>Fungi</taxon>
        <taxon>Dikarya</taxon>
        <taxon>Ascomycota</taxon>
        <taxon>Pezizomycotina</taxon>
        <taxon>Eurotiomycetes</taxon>
        <taxon>Eurotiomycetidae</taxon>
        <taxon>Eurotiales</taxon>
        <taxon>Thermoascaceae</taxon>
        <taxon>Paecilomyces</taxon>
    </lineage>
</organism>
<dbReference type="STRING" id="264951.A0A443HM84"/>
<evidence type="ECO:0000256" key="1">
    <source>
        <dbReference type="ARBA" id="ARBA00022857"/>
    </source>
</evidence>
<evidence type="ECO:0000256" key="3">
    <source>
        <dbReference type="SAM" id="SignalP"/>
    </source>
</evidence>
<comment type="caution">
    <text evidence="5">The sequence shown here is derived from an EMBL/GenBank/DDBJ whole genome shotgun (WGS) entry which is preliminary data.</text>
</comment>
<keyword evidence="3" id="KW-0732">Signal</keyword>
<dbReference type="InterPro" id="IPR008030">
    <property type="entry name" value="NmrA-like"/>
</dbReference>
<protein>
    <submittedName>
        <fullName evidence="5">NmrA-like family protein</fullName>
    </submittedName>
</protein>
<keyword evidence="2" id="KW-0560">Oxidoreductase</keyword>
<dbReference type="SUPFAM" id="SSF51735">
    <property type="entry name" value="NAD(P)-binding Rossmann-fold domains"/>
    <property type="match status" value="1"/>
</dbReference>
<dbReference type="EMBL" id="RCNU01000011">
    <property type="protein sequence ID" value="RWQ92925.1"/>
    <property type="molecule type" value="Genomic_DNA"/>
</dbReference>
<dbReference type="Pfam" id="PF05368">
    <property type="entry name" value="NmrA"/>
    <property type="match status" value="1"/>
</dbReference>
<dbReference type="VEuPathDB" id="FungiDB:C8Q69DRAFT_476816"/>
<dbReference type="PANTHER" id="PTHR47706">
    <property type="entry name" value="NMRA-LIKE FAMILY PROTEIN"/>
    <property type="match status" value="1"/>
</dbReference>
<sequence>MLILIAGITGFVGIPCARAAFARGHKVRGLARNANRLPDDISNQLESFETLSNNHDVAAMDRAVDGIDAIICAFAGLPELFMESQMLLLRAAERAGVKVFHASSWNYDWRRSPGTHEIYDDIRAFAHHVEISSTIKPIYMFTGAIAEYYFRKSPADWDSKTKTFNFHGPSTQPTRYTTTNDIANYVLEAITAPDASSGGYIFVQSFEASPEDIVKEYNAAREGRITAKLNCLGTLDDAKAKLDQGRAMYEKKDWPKYLWYCYQYHIPSRSWDYEPKDVSRFPNVRQTSLYEFFRQNPDV</sequence>
<dbReference type="InterPro" id="IPR051609">
    <property type="entry name" value="NmrA/Isoflavone_reductase-like"/>
</dbReference>
<keyword evidence="6" id="KW-1185">Reference proteome</keyword>
<feature type="signal peptide" evidence="3">
    <location>
        <begin position="1"/>
        <end position="19"/>
    </location>
</feature>